<evidence type="ECO:0000313" key="4">
    <source>
        <dbReference type="Proteomes" id="UP001236657"/>
    </source>
</evidence>
<organism evidence="3 4">
    <name type="scientific">Thiothrix lacustris</name>
    <dbReference type="NCBI Taxonomy" id="525917"/>
    <lineage>
        <taxon>Bacteria</taxon>
        <taxon>Pseudomonadati</taxon>
        <taxon>Pseudomonadota</taxon>
        <taxon>Gammaproteobacteria</taxon>
        <taxon>Thiotrichales</taxon>
        <taxon>Thiotrichaceae</taxon>
        <taxon>Thiothrix</taxon>
    </lineage>
</organism>
<keyword evidence="4" id="KW-1185">Reference proteome</keyword>
<dbReference type="Proteomes" id="UP001236657">
    <property type="component" value="Chromosome"/>
</dbReference>
<proteinExistence type="predicted"/>
<accession>A0ABY9MQ56</accession>
<feature type="domain" description="Protelomerase TelK N-terminal" evidence="2">
    <location>
        <begin position="13"/>
        <end position="53"/>
    </location>
</feature>
<sequence length="550" mass="62737">MQKVDRHIIYDDFIKAVLEIERSDIPQKEKTRRLQAAASRVRNALFYDKRKFGNQKRAGIARNEGKRLLTELPAYATLLNQLIAADTEEQIDFITQELIETSKENHDHTALNAFAEFRKRSDPRLAISTYRSYITELKNKMRDKNMRHHSLPIVIARYKKQYPAYTTLLDRLNTEDANTAGLIRLKLIELAQENTDQMAYAAFTKIKTDHEATRHLFVDHMEKAILEREQAESLNYRKTHTIKINPDSVTALITALLTEMTWRKNKKPPYSHLAIGLALATGRRAVEVLYTGAFETTDNNALLLFTGQAKKRPGMAQTEKMLIPILADADIILAGLAQLRASPEMVSLHKRAKAQPTEREGRAEINRTAANLNSAIKRMFGDNFTFKDTRAIYSRMVCDRFFRTGIWKDVDEDEFFRQILGHDDYDTIKSYKRIQLDKDGINLSTFANQVDMADDLVDAIQNLDLSKQGRGMNSIHQFVCFIVENAPGTPITQTLLNKKAGELLQRLKSQNIAIPEHLASVKAFGRPTVQKYLDFSDAVIAPYNTACVTE</sequence>
<dbReference type="InterPro" id="IPR038280">
    <property type="entry name" value="ResT/TelK_cat_sf"/>
</dbReference>
<feature type="domain" description="Telomere resolvase ResT/TelK catalytic" evidence="1">
    <location>
        <begin position="242"/>
        <end position="432"/>
    </location>
</feature>
<dbReference type="RefSeq" id="WP_308895350.1">
    <property type="nucleotide sequence ID" value="NZ_CP133218.1"/>
</dbReference>
<name>A0ABY9MQ56_9GAMM</name>
<reference evidence="3 4" key="1">
    <citation type="submission" date="2023-08" db="EMBL/GenBank/DDBJ databases">
        <title>New molecular markers tilS and rpoB for phylogenetic and monitoring studies of the genus Thiothrix biodiversity.</title>
        <authorList>
            <person name="Ravin N.V."/>
            <person name="Smolyakov D."/>
            <person name="Markov N.D."/>
            <person name="Beletsky A.V."/>
            <person name="Mardanov A.V."/>
            <person name="Rudenko T.S."/>
            <person name="Grabovich M.Y."/>
        </authorList>
    </citation>
    <scope>NUCLEOTIDE SEQUENCE [LARGE SCALE GENOMIC DNA]</scope>
    <source>
        <strain evidence="3 4">MK1</strain>
    </source>
</reference>
<evidence type="ECO:0000259" key="2">
    <source>
        <dbReference type="Pfam" id="PF22853"/>
    </source>
</evidence>
<protein>
    <submittedName>
        <fullName evidence="3">Protelomerase family protein</fullName>
    </submittedName>
</protein>
<dbReference type="InterPro" id="IPR032047">
    <property type="entry name" value="ResT/TelK_cat"/>
</dbReference>
<gene>
    <name evidence="3" type="ORF">RCF98_00195</name>
</gene>
<dbReference type="Gene3D" id="1.10.287.3180">
    <property type="match status" value="1"/>
</dbReference>
<dbReference type="InterPro" id="IPR055040">
    <property type="entry name" value="TelK_N"/>
</dbReference>
<dbReference type="Pfam" id="PF16684">
    <property type="entry name" value="ResT-TelK_cat"/>
    <property type="match status" value="1"/>
</dbReference>
<dbReference type="EMBL" id="CP133218">
    <property type="protein sequence ID" value="WML90789.1"/>
    <property type="molecule type" value="Genomic_DNA"/>
</dbReference>
<evidence type="ECO:0000259" key="1">
    <source>
        <dbReference type="Pfam" id="PF16684"/>
    </source>
</evidence>
<dbReference type="Pfam" id="PF22853">
    <property type="entry name" value="TelK_N"/>
    <property type="match status" value="1"/>
</dbReference>
<evidence type="ECO:0000313" key="3">
    <source>
        <dbReference type="EMBL" id="WML90789.1"/>
    </source>
</evidence>
<dbReference type="Gene3D" id="1.10.443.30">
    <property type="entry name" value="Telomere resolvase"/>
    <property type="match status" value="1"/>
</dbReference>